<dbReference type="Proteomes" id="UP000887013">
    <property type="component" value="Unassembled WGS sequence"/>
</dbReference>
<sequence>MPRKCFNCHSPNHLSYNCSKIKKDSEPATSSNSEVQSYFVVLQKGLQLRDIPIGEKTISALIDTCSTVSLIHEDVSTKIVNQQKLSKKYNALSGTGKSHVLTKGSFEHDFVLDEDHYSLTWYIVPKLYLNFEVI</sequence>
<dbReference type="EMBL" id="BMAW01043119">
    <property type="protein sequence ID" value="GFS37640.1"/>
    <property type="molecule type" value="Genomic_DNA"/>
</dbReference>
<evidence type="ECO:0000313" key="2">
    <source>
        <dbReference type="Proteomes" id="UP000887013"/>
    </source>
</evidence>
<reference evidence="1" key="1">
    <citation type="submission" date="2020-08" db="EMBL/GenBank/DDBJ databases">
        <title>Multicomponent nature underlies the extraordinary mechanical properties of spider dragline silk.</title>
        <authorList>
            <person name="Kono N."/>
            <person name="Nakamura H."/>
            <person name="Mori M."/>
            <person name="Yoshida Y."/>
            <person name="Ohtoshi R."/>
            <person name="Malay A.D."/>
            <person name="Moran D.A.P."/>
            <person name="Tomita M."/>
            <person name="Numata K."/>
            <person name="Arakawa K."/>
        </authorList>
    </citation>
    <scope>NUCLEOTIDE SEQUENCE</scope>
</reference>
<organism evidence="1 2">
    <name type="scientific">Nephila pilipes</name>
    <name type="common">Giant wood spider</name>
    <name type="synonym">Nephila maculata</name>
    <dbReference type="NCBI Taxonomy" id="299642"/>
    <lineage>
        <taxon>Eukaryota</taxon>
        <taxon>Metazoa</taxon>
        <taxon>Ecdysozoa</taxon>
        <taxon>Arthropoda</taxon>
        <taxon>Chelicerata</taxon>
        <taxon>Arachnida</taxon>
        <taxon>Araneae</taxon>
        <taxon>Araneomorphae</taxon>
        <taxon>Entelegynae</taxon>
        <taxon>Araneoidea</taxon>
        <taxon>Nephilidae</taxon>
        <taxon>Nephila</taxon>
    </lineage>
</organism>
<comment type="caution">
    <text evidence="1">The sequence shown here is derived from an EMBL/GenBank/DDBJ whole genome shotgun (WGS) entry which is preliminary data.</text>
</comment>
<evidence type="ECO:0000313" key="1">
    <source>
        <dbReference type="EMBL" id="GFS37640.1"/>
    </source>
</evidence>
<protein>
    <submittedName>
        <fullName evidence="1">Peptidase A2 domain-containing protein</fullName>
    </submittedName>
</protein>
<keyword evidence="2" id="KW-1185">Reference proteome</keyword>
<accession>A0A8X6IA92</accession>
<gene>
    <name evidence="1" type="primary">AVEN_130998_1</name>
    <name evidence="1" type="ORF">NPIL_589811</name>
</gene>
<name>A0A8X6IA92_NEPPI</name>
<dbReference type="AlphaFoldDB" id="A0A8X6IA92"/>
<proteinExistence type="predicted"/>